<dbReference type="AlphaFoldDB" id="A0A1F7U3N1"/>
<evidence type="ECO:0000313" key="3">
    <source>
        <dbReference type="Proteomes" id="UP000176303"/>
    </source>
</evidence>
<reference evidence="2 3" key="1">
    <citation type="journal article" date="2016" name="Nat. Commun.">
        <title>Thousands of microbial genomes shed light on interconnected biogeochemical processes in an aquifer system.</title>
        <authorList>
            <person name="Anantharaman K."/>
            <person name="Brown C.T."/>
            <person name="Hug L.A."/>
            <person name="Sharon I."/>
            <person name="Castelle C.J."/>
            <person name="Probst A.J."/>
            <person name="Thomas B.C."/>
            <person name="Singh A."/>
            <person name="Wilkins M.J."/>
            <person name="Karaoz U."/>
            <person name="Brodie E.L."/>
            <person name="Williams K.H."/>
            <person name="Hubbard S.S."/>
            <person name="Banfield J.F."/>
        </authorList>
    </citation>
    <scope>NUCLEOTIDE SEQUENCE [LARGE SCALE GENOMIC DNA]</scope>
</reference>
<dbReference type="SUPFAM" id="SSF53448">
    <property type="entry name" value="Nucleotide-diphospho-sugar transferases"/>
    <property type="match status" value="1"/>
</dbReference>
<gene>
    <name evidence="2" type="ORF">A3D72_00940</name>
</gene>
<proteinExistence type="predicted"/>
<organism evidence="2 3">
    <name type="scientific">Candidatus Uhrbacteria bacterium RIFCSPHIGHO2_02_FULL_57_19</name>
    <dbReference type="NCBI Taxonomy" id="1802391"/>
    <lineage>
        <taxon>Bacteria</taxon>
        <taxon>Candidatus Uhriibacteriota</taxon>
    </lineage>
</organism>
<feature type="domain" description="Glycosyltransferase 2-like" evidence="1">
    <location>
        <begin position="6"/>
        <end position="160"/>
    </location>
</feature>
<dbReference type="EMBL" id="MGDZ01000064">
    <property type="protein sequence ID" value="OGL72384.1"/>
    <property type="molecule type" value="Genomic_DNA"/>
</dbReference>
<dbReference type="InterPro" id="IPR001173">
    <property type="entry name" value="Glyco_trans_2-like"/>
</dbReference>
<accession>A0A1F7U3N1</accession>
<name>A0A1F7U3N1_9BACT</name>
<comment type="caution">
    <text evidence="2">The sequence shown here is derived from an EMBL/GenBank/DDBJ whole genome shotgun (WGS) entry which is preliminary data.</text>
</comment>
<dbReference type="PANTHER" id="PTHR48090:SF7">
    <property type="entry name" value="RFBJ PROTEIN"/>
    <property type="match status" value="1"/>
</dbReference>
<dbReference type="InterPro" id="IPR050256">
    <property type="entry name" value="Glycosyltransferase_2"/>
</dbReference>
<dbReference type="CDD" id="cd04179">
    <property type="entry name" value="DPM_DPG-synthase_like"/>
    <property type="match status" value="1"/>
</dbReference>
<dbReference type="Proteomes" id="UP000176303">
    <property type="component" value="Unassembled WGS sequence"/>
</dbReference>
<dbReference type="STRING" id="1802391.A3D72_00940"/>
<evidence type="ECO:0000259" key="1">
    <source>
        <dbReference type="Pfam" id="PF00535"/>
    </source>
</evidence>
<dbReference type="InterPro" id="IPR029044">
    <property type="entry name" value="Nucleotide-diphossugar_trans"/>
</dbReference>
<sequence length="222" mass="24374">MKTVTVIPAWNEELVIGEVLDGLRSRVDEMVIVDDGSDDRTALIARTRGATVVRHAVNRGLGAALGTGIAAALRRNAEIIITFDADGQHLPDDIPAVLAPILSGDADIVIGTRLRDPKGMPPIRRLANQIGNLVTLVLFGVKVTDSQSGFRALSRYAAERIEIRTDRMEVSSEILAESRRKNLKLVEVPIRSRYTAYSMSKGQSLWMGLRTLGRLIIHRMGR</sequence>
<evidence type="ECO:0000313" key="2">
    <source>
        <dbReference type="EMBL" id="OGL72384.1"/>
    </source>
</evidence>
<protein>
    <recommendedName>
        <fullName evidence="1">Glycosyltransferase 2-like domain-containing protein</fullName>
    </recommendedName>
</protein>
<dbReference type="Pfam" id="PF00535">
    <property type="entry name" value="Glycos_transf_2"/>
    <property type="match status" value="1"/>
</dbReference>
<dbReference type="Gene3D" id="3.90.550.10">
    <property type="entry name" value="Spore Coat Polysaccharide Biosynthesis Protein SpsA, Chain A"/>
    <property type="match status" value="1"/>
</dbReference>
<dbReference type="PANTHER" id="PTHR48090">
    <property type="entry name" value="UNDECAPRENYL-PHOSPHATE 4-DEOXY-4-FORMAMIDO-L-ARABINOSE TRANSFERASE-RELATED"/>
    <property type="match status" value="1"/>
</dbReference>